<evidence type="ECO:0000256" key="5">
    <source>
        <dbReference type="ARBA" id="ARBA00022927"/>
    </source>
</evidence>
<evidence type="ECO:0000256" key="8">
    <source>
        <dbReference type="ARBA" id="ARBA00023242"/>
    </source>
</evidence>
<feature type="compositionally biased region" description="Basic residues" evidence="10">
    <location>
        <begin position="1"/>
        <end position="10"/>
    </location>
</feature>
<name>A0A875S484_EENNA</name>
<keyword evidence="9" id="KW-0472">Membrane</keyword>
<evidence type="ECO:0000313" key="12">
    <source>
        <dbReference type="Proteomes" id="UP000662931"/>
    </source>
</evidence>
<sequence length="787" mass="90641">MFGAKNKRGNGVRADSGHGIFNMGSSTNGEELVSQRSDDDDKDDEMMDAIRIPSEQDGFDDAETEDALQIDRATQLPITKLPYAEGGPIPKSSPDWLKNGRHLELSIDKAHNFGILYVTRKLEGEEEEGKTDKLDKPETSKLYPFELEPKMDKSEERVSLLNKLYEDFEPLLKNRAYKTYSDDDDTGLEIGVLSIIRNRREEKKTFLRSVITNTIENLKEIISIQIRENDETTYVSMFNYEEILNVINLLNALKFAKEDEIIILLQMWVNRASLQPDNELVDRAMDNENGSPYKNLIFWSAYLKKLILRGYFDQAMSALDESGYEELEQSDVNLFNLITDLRTLMGTYDAVEFSRDSKSFFQWKKNVVELRERLSELEFVNKEISVEVREMISTMSGFGKTIQANCSSWYEYLLARFMFSLPSMKMINGYVEEAVAAFPVNQVSSWESICQELFECKYLNVISSLEMLDRSIATYMGVLMSAAGLLKPYSEVMGNDHESDIKTTIDQMLEDLTLSYFAERELFSTAVGILVTTGNSKAREIVSQMLPKYQIQDNDDFEWSLSVCAKLKLTQTAVDIYNIQGEVLLNQGYEYESLECFAEAGNAVKLVDTVWKIFENLLLDGEHEDSLLNEKIDANEIQSSILRQALSPLALLRDILKYDLKSSHSERLSFEKLIKLLQFKYLPAHCKPVLLLMLLPFFNTASLTLHQLVEIIKILNDYEKQLREEEHASKYSEQMYRMALKRKNIHKSGSEFDWRNRQELPVSCQALILKIRELISFEISFKFLEQN</sequence>
<evidence type="ECO:0000256" key="6">
    <source>
        <dbReference type="ARBA" id="ARBA00023010"/>
    </source>
</evidence>
<dbReference type="GO" id="GO:0006406">
    <property type="term" value="P:mRNA export from nucleus"/>
    <property type="evidence" value="ECO:0007669"/>
    <property type="project" value="TreeGrafter"/>
</dbReference>
<dbReference type="RefSeq" id="XP_038779333.1">
    <property type="nucleotide sequence ID" value="XM_038923405.1"/>
</dbReference>
<feature type="compositionally biased region" description="Acidic residues" evidence="10">
    <location>
        <begin position="38"/>
        <end position="47"/>
    </location>
</feature>
<keyword evidence="4 9" id="KW-0509">mRNA transport</keyword>
<dbReference type="GO" id="GO:0045893">
    <property type="term" value="P:positive regulation of DNA-templated transcription"/>
    <property type="evidence" value="ECO:0007669"/>
    <property type="project" value="TreeGrafter"/>
</dbReference>
<evidence type="ECO:0000256" key="3">
    <source>
        <dbReference type="ARBA" id="ARBA00022448"/>
    </source>
</evidence>
<keyword evidence="6 9" id="KW-0811">Translocation</keyword>
<dbReference type="PANTHER" id="PTHR13373:SF21">
    <property type="entry name" value="NUCLEAR PORE COMPLEX PROTEIN NUP85"/>
    <property type="match status" value="1"/>
</dbReference>
<dbReference type="InterPro" id="IPR011502">
    <property type="entry name" value="Nucleoporin_Nup85"/>
</dbReference>
<dbReference type="OrthoDB" id="17644at2759"/>
<dbReference type="EMBL" id="CP064814">
    <property type="protein sequence ID" value="QPG75768.1"/>
    <property type="molecule type" value="Genomic_DNA"/>
</dbReference>
<keyword evidence="7 9" id="KW-0906">Nuclear pore complex</keyword>
<dbReference type="Proteomes" id="UP000662931">
    <property type="component" value="Chromosome 3"/>
</dbReference>
<organism evidence="11 12">
    <name type="scientific">Eeniella nana</name>
    <name type="common">Yeast</name>
    <name type="synonym">Brettanomyces nanus</name>
    <dbReference type="NCBI Taxonomy" id="13502"/>
    <lineage>
        <taxon>Eukaryota</taxon>
        <taxon>Fungi</taxon>
        <taxon>Dikarya</taxon>
        <taxon>Ascomycota</taxon>
        <taxon>Saccharomycotina</taxon>
        <taxon>Pichiomycetes</taxon>
        <taxon>Pichiales</taxon>
        <taxon>Pichiaceae</taxon>
        <taxon>Brettanomyces</taxon>
    </lineage>
</organism>
<comment type="subunit">
    <text evidence="9">Component of the nuclear pore complex (NPC).</text>
</comment>
<evidence type="ECO:0000313" key="11">
    <source>
        <dbReference type="EMBL" id="QPG75768.1"/>
    </source>
</evidence>
<evidence type="ECO:0000256" key="1">
    <source>
        <dbReference type="ARBA" id="ARBA00004567"/>
    </source>
</evidence>
<reference evidence="11" key="1">
    <citation type="submission" date="2020-10" db="EMBL/GenBank/DDBJ databases">
        <authorList>
            <person name="Roach M.J.R."/>
        </authorList>
    </citation>
    <scope>NUCLEOTIDE SEQUENCE</scope>
    <source>
        <strain evidence="11">CBS 1945</strain>
    </source>
</reference>
<keyword evidence="12" id="KW-1185">Reference proteome</keyword>
<keyword evidence="3 9" id="KW-0813">Transport</keyword>
<evidence type="ECO:0000256" key="10">
    <source>
        <dbReference type="SAM" id="MobiDB-lite"/>
    </source>
</evidence>
<evidence type="ECO:0000256" key="4">
    <source>
        <dbReference type="ARBA" id="ARBA00022816"/>
    </source>
</evidence>
<dbReference type="PANTHER" id="PTHR13373">
    <property type="entry name" value="FROUNT PROTEIN-RELATED"/>
    <property type="match status" value="1"/>
</dbReference>
<dbReference type="KEGG" id="bnn:FOA43_003128"/>
<comment type="function">
    <text evidence="9">Functions as a component of the nuclear pore complex (NPC).</text>
</comment>
<evidence type="ECO:0000256" key="2">
    <source>
        <dbReference type="ARBA" id="ARBA00005573"/>
    </source>
</evidence>
<evidence type="ECO:0000256" key="9">
    <source>
        <dbReference type="RuleBase" id="RU365073"/>
    </source>
</evidence>
<dbReference type="GO" id="GO:0006606">
    <property type="term" value="P:protein import into nucleus"/>
    <property type="evidence" value="ECO:0007669"/>
    <property type="project" value="TreeGrafter"/>
</dbReference>
<accession>A0A875S484</accession>
<dbReference type="Pfam" id="PF07575">
    <property type="entry name" value="Nucleopor_Nup85"/>
    <property type="match status" value="1"/>
</dbReference>
<proteinExistence type="inferred from homology"/>
<evidence type="ECO:0000256" key="7">
    <source>
        <dbReference type="ARBA" id="ARBA00023132"/>
    </source>
</evidence>
<feature type="region of interest" description="Disordered" evidence="10">
    <location>
        <begin position="1"/>
        <end position="60"/>
    </location>
</feature>
<dbReference type="GO" id="GO:0017056">
    <property type="term" value="F:structural constituent of nuclear pore"/>
    <property type="evidence" value="ECO:0007669"/>
    <property type="project" value="TreeGrafter"/>
</dbReference>
<dbReference type="GO" id="GO:0031965">
    <property type="term" value="C:nuclear membrane"/>
    <property type="evidence" value="ECO:0007669"/>
    <property type="project" value="UniProtKB-UniRule"/>
</dbReference>
<comment type="similarity">
    <text evidence="2 9">Belongs to the nucleoporin Nup85 family.</text>
</comment>
<gene>
    <name evidence="11" type="ORF">FOA43_003128</name>
</gene>
<keyword evidence="8 9" id="KW-0539">Nucleus</keyword>
<comment type="subcellular location">
    <subcellularLocation>
        <location evidence="1 9">Nucleus</location>
        <location evidence="1 9">Nuclear pore complex</location>
    </subcellularLocation>
</comment>
<protein>
    <recommendedName>
        <fullName evidence="9">Nuclear pore complex protein Nup85</fullName>
    </recommendedName>
</protein>
<dbReference type="GO" id="GO:0031080">
    <property type="term" value="C:nuclear pore outer ring"/>
    <property type="evidence" value="ECO:0007669"/>
    <property type="project" value="TreeGrafter"/>
</dbReference>
<dbReference type="AlphaFoldDB" id="A0A875S484"/>
<dbReference type="GeneID" id="62196529"/>
<keyword evidence="5 9" id="KW-0653">Protein transport</keyword>